<dbReference type="AlphaFoldDB" id="A0A1U7M7A3"/>
<dbReference type="InterPro" id="IPR000515">
    <property type="entry name" value="MetI-like"/>
</dbReference>
<keyword evidence="10" id="KW-1185">Reference proteome</keyword>
<dbReference type="RefSeq" id="WP_075725525.1">
    <property type="nucleotide sequence ID" value="NZ_LTDM01000011.1"/>
</dbReference>
<dbReference type="Pfam" id="PF00528">
    <property type="entry name" value="BPD_transp_1"/>
    <property type="match status" value="1"/>
</dbReference>
<keyword evidence="6 7" id="KW-0472">Membrane</keyword>
<dbReference type="Proteomes" id="UP000186112">
    <property type="component" value="Unassembled WGS sequence"/>
</dbReference>
<protein>
    <submittedName>
        <fullName evidence="9">Putative multiple-sugar transport system permease YteP</fullName>
    </submittedName>
</protein>
<sequence>MDIDSKSLKKPKEREVVKIKKESSIIRSIKNNWILYLMILPGILWYIIFCYAPMGGTILAFKSYRYDMGILKSPWVGLENFRNMFRDRAFIQAFKNTIIFSLGKLLFHFPVPIIVAILLNEIKNIRLKKIFQTIFTFPHFISWVVLASIFTNLFSSNGLINQVLINNGFKIFSPLITPDGFRGFIWISNIWKEFGWDSIIYMAAFTSIDPGLYEAAEIDGAGRLGKMIYITLPGIKHIIAIMLILEVGNIMGGASFNQIFNLYSPPVYGVADIIDTFVQRYTFEMGVNFGYTTAVGLFKSIIGVIMITLANRLIVKTGEQGLF</sequence>
<dbReference type="PANTHER" id="PTHR43227:SF11">
    <property type="entry name" value="BLL4140 PROTEIN"/>
    <property type="match status" value="1"/>
</dbReference>
<comment type="similarity">
    <text evidence="7">Belongs to the binding-protein-dependent transport system permease family.</text>
</comment>
<keyword evidence="3" id="KW-1003">Cell membrane</keyword>
<keyword evidence="5 7" id="KW-1133">Transmembrane helix</keyword>
<dbReference type="EMBL" id="LTDM01000011">
    <property type="protein sequence ID" value="OLS03177.1"/>
    <property type="molecule type" value="Genomic_DNA"/>
</dbReference>
<gene>
    <name evidence="9" type="primary">yteP</name>
    <name evidence="9" type="ORF">TICRE_08780</name>
</gene>
<dbReference type="PANTHER" id="PTHR43227">
    <property type="entry name" value="BLL4140 PROTEIN"/>
    <property type="match status" value="1"/>
</dbReference>
<organism evidence="9 10">
    <name type="scientific">Tissierella creatinophila DSM 6911</name>
    <dbReference type="NCBI Taxonomy" id="1123403"/>
    <lineage>
        <taxon>Bacteria</taxon>
        <taxon>Bacillati</taxon>
        <taxon>Bacillota</taxon>
        <taxon>Tissierellia</taxon>
        <taxon>Tissierellales</taxon>
        <taxon>Tissierellaceae</taxon>
        <taxon>Tissierella</taxon>
    </lineage>
</organism>
<name>A0A1U7M7A3_TISCR</name>
<evidence type="ECO:0000256" key="3">
    <source>
        <dbReference type="ARBA" id="ARBA00022475"/>
    </source>
</evidence>
<keyword evidence="2 7" id="KW-0813">Transport</keyword>
<dbReference type="InterPro" id="IPR050809">
    <property type="entry name" value="UgpAE/MalFG_permease"/>
</dbReference>
<dbReference type="OrthoDB" id="384651at2"/>
<comment type="caution">
    <text evidence="9">The sequence shown here is derived from an EMBL/GenBank/DDBJ whole genome shotgun (WGS) entry which is preliminary data.</text>
</comment>
<feature type="transmembrane region" description="Helical" evidence="7">
    <location>
        <begin position="289"/>
        <end position="310"/>
    </location>
</feature>
<feature type="transmembrane region" description="Helical" evidence="7">
    <location>
        <begin position="237"/>
        <end position="256"/>
    </location>
</feature>
<reference evidence="9 10" key="1">
    <citation type="submission" date="2016-02" db="EMBL/GenBank/DDBJ databases">
        <title>Genome sequence of Tissierella creatinophila DSM 6911.</title>
        <authorList>
            <person name="Poehlein A."/>
            <person name="Daniel R."/>
        </authorList>
    </citation>
    <scope>NUCLEOTIDE SEQUENCE [LARGE SCALE GENOMIC DNA]</scope>
    <source>
        <strain evidence="9 10">DSM 6911</strain>
    </source>
</reference>
<dbReference type="Gene3D" id="1.10.3720.10">
    <property type="entry name" value="MetI-like"/>
    <property type="match status" value="1"/>
</dbReference>
<feature type="transmembrane region" description="Helical" evidence="7">
    <location>
        <begin position="98"/>
        <end position="119"/>
    </location>
</feature>
<evidence type="ECO:0000256" key="4">
    <source>
        <dbReference type="ARBA" id="ARBA00022692"/>
    </source>
</evidence>
<dbReference type="CDD" id="cd06261">
    <property type="entry name" value="TM_PBP2"/>
    <property type="match status" value="1"/>
</dbReference>
<proteinExistence type="inferred from homology"/>
<dbReference type="GO" id="GO:0055085">
    <property type="term" value="P:transmembrane transport"/>
    <property type="evidence" value="ECO:0007669"/>
    <property type="project" value="InterPro"/>
</dbReference>
<comment type="subcellular location">
    <subcellularLocation>
        <location evidence="1 7">Cell membrane</location>
        <topology evidence="1 7">Multi-pass membrane protein</topology>
    </subcellularLocation>
</comment>
<accession>A0A1U7M7A3</accession>
<dbReference type="GO" id="GO:0005886">
    <property type="term" value="C:plasma membrane"/>
    <property type="evidence" value="ECO:0007669"/>
    <property type="project" value="UniProtKB-SubCell"/>
</dbReference>
<evidence type="ECO:0000256" key="5">
    <source>
        <dbReference type="ARBA" id="ARBA00022989"/>
    </source>
</evidence>
<evidence type="ECO:0000313" key="9">
    <source>
        <dbReference type="EMBL" id="OLS03177.1"/>
    </source>
</evidence>
<evidence type="ECO:0000256" key="7">
    <source>
        <dbReference type="RuleBase" id="RU363032"/>
    </source>
</evidence>
<evidence type="ECO:0000256" key="6">
    <source>
        <dbReference type="ARBA" id="ARBA00023136"/>
    </source>
</evidence>
<feature type="domain" description="ABC transmembrane type-1" evidence="8">
    <location>
        <begin position="94"/>
        <end position="310"/>
    </location>
</feature>
<evidence type="ECO:0000313" key="10">
    <source>
        <dbReference type="Proteomes" id="UP000186112"/>
    </source>
</evidence>
<feature type="transmembrane region" description="Helical" evidence="7">
    <location>
        <begin position="33"/>
        <end position="54"/>
    </location>
</feature>
<evidence type="ECO:0000256" key="2">
    <source>
        <dbReference type="ARBA" id="ARBA00022448"/>
    </source>
</evidence>
<dbReference type="SUPFAM" id="SSF161098">
    <property type="entry name" value="MetI-like"/>
    <property type="match status" value="1"/>
</dbReference>
<evidence type="ECO:0000259" key="8">
    <source>
        <dbReference type="PROSITE" id="PS50928"/>
    </source>
</evidence>
<keyword evidence="4 7" id="KW-0812">Transmembrane</keyword>
<keyword evidence="9" id="KW-0762">Sugar transport</keyword>
<evidence type="ECO:0000256" key="1">
    <source>
        <dbReference type="ARBA" id="ARBA00004651"/>
    </source>
</evidence>
<dbReference type="PROSITE" id="PS50928">
    <property type="entry name" value="ABC_TM1"/>
    <property type="match status" value="1"/>
</dbReference>
<dbReference type="InterPro" id="IPR035906">
    <property type="entry name" value="MetI-like_sf"/>
</dbReference>
<feature type="transmembrane region" description="Helical" evidence="7">
    <location>
        <begin position="131"/>
        <end position="154"/>
    </location>
</feature>